<dbReference type="AlphaFoldDB" id="E6XG09"/>
<gene>
    <name evidence="1" type="ordered locus">Sput200_2679</name>
</gene>
<name>E6XG09_SHEP2</name>
<proteinExistence type="predicted"/>
<organism evidence="1 2">
    <name type="scientific">Shewanella putrefaciens (strain 200)</name>
    <dbReference type="NCBI Taxonomy" id="399804"/>
    <lineage>
        <taxon>Bacteria</taxon>
        <taxon>Pseudomonadati</taxon>
        <taxon>Pseudomonadota</taxon>
        <taxon>Gammaproteobacteria</taxon>
        <taxon>Alteromonadales</taxon>
        <taxon>Shewanellaceae</taxon>
        <taxon>Shewanella</taxon>
    </lineage>
</organism>
<evidence type="ECO:0000313" key="2">
    <source>
        <dbReference type="Proteomes" id="UP000008209"/>
    </source>
</evidence>
<dbReference type="KEGG" id="shp:Sput200_2679"/>
<dbReference type="OrthoDB" id="9867272at2"/>
<dbReference type="Proteomes" id="UP000008209">
    <property type="component" value="Chromosome"/>
</dbReference>
<evidence type="ECO:0000313" key="1">
    <source>
        <dbReference type="EMBL" id="ADV55087.1"/>
    </source>
</evidence>
<reference evidence="1 2" key="1">
    <citation type="submission" date="2011-01" db="EMBL/GenBank/DDBJ databases">
        <title>Complete sequence of Shewanella putrefaciens 200.</title>
        <authorList>
            <consortium name="US DOE Joint Genome Institute"/>
            <person name="Lucas S."/>
            <person name="Copeland A."/>
            <person name="Lapidus A."/>
            <person name="Cheng J.-F."/>
            <person name="Bruce D."/>
            <person name="Goodwin L."/>
            <person name="Pitluck S."/>
            <person name="Munk A.C."/>
            <person name="Detter J.C."/>
            <person name="Han C."/>
            <person name="Tapia R."/>
            <person name="Land M."/>
            <person name="Hauser L."/>
            <person name="Chang Y.-J."/>
            <person name="Jeffries C."/>
            <person name="Kyrpides N."/>
            <person name="Ivanova N."/>
            <person name="Mikhailova N."/>
            <person name="Kolker E."/>
            <person name="Lawrence C."/>
            <person name="McCue L.A."/>
            <person name="DiChristina T."/>
            <person name="Nealson K."/>
            <person name="Fredrickson J.K."/>
            <person name="Woyke T."/>
        </authorList>
    </citation>
    <scope>NUCLEOTIDE SEQUENCE [LARGE SCALE GENOMIC DNA]</scope>
    <source>
        <strain evidence="1 2">200</strain>
    </source>
</reference>
<dbReference type="EMBL" id="CP002457">
    <property type="protein sequence ID" value="ADV55087.1"/>
    <property type="molecule type" value="Genomic_DNA"/>
</dbReference>
<protein>
    <submittedName>
        <fullName evidence="1">Uncharacterized protein</fullName>
    </submittedName>
</protein>
<accession>E6XG09</accession>
<sequence length="68" mass="7548">MSYFVWNKIDHAVVRGNDRKEKDYGTLARSLTVRAQPAPLSVSHAVTFRSRKAAFVEAIASLPESKAT</sequence>
<dbReference type="HOGENOM" id="CLU_2791657_0_0_6"/>